<feature type="domain" description="GHMP kinase C-terminal" evidence="15">
    <location>
        <begin position="226"/>
        <end position="286"/>
    </location>
</feature>
<dbReference type="UniPathway" id="UPA00050">
    <property type="reaction ID" value="UER00064"/>
</dbReference>
<comment type="subcellular location">
    <subcellularLocation>
        <location evidence="13">Cytoplasm</location>
    </subcellularLocation>
</comment>
<dbReference type="AlphaFoldDB" id="A0A0R2PIR6"/>
<dbReference type="HAMAP" id="MF_00384">
    <property type="entry name" value="Homoser_kinase"/>
    <property type="match status" value="1"/>
</dbReference>
<evidence type="ECO:0000256" key="13">
    <source>
        <dbReference type="HAMAP-Rule" id="MF_00384"/>
    </source>
</evidence>
<evidence type="ECO:0000256" key="7">
    <source>
        <dbReference type="ARBA" id="ARBA00022697"/>
    </source>
</evidence>
<keyword evidence="5 13" id="KW-0028">Amino-acid biosynthesis</keyword>
<dbReference type="Proteomes" id="UP000053274">
    <property type="component" value="Unassembled WGS sequence"/>
</dbReference>
<dbReference type="NCBIfam" id="TIGR00191">
    <property type="entry name" value="thrB"/>
    <property type="match status" value="1"/>
</dbReference>
<keyword evidence="8 13" id="KW-0547">Nucleotide-binding</keyword>
<dbReference type="SUPFAM" id="SSF54211">
    <property type="entry name" value="Ribosomal protein S5 domain 2-like"/>
    <property type="match status" value="1"/>
</dbReference>
<keyword evidence="7 13" id="KW-0791">Threonine biosynthesis</keyword>
<proteinExistence type="inferred from homology"/>
<gene>
    <name evidence="13" type="primary">thrB</name>
    <name evidence="16" type="ORF">ABR54_00680</name>
</gene>
<evidence type="ECO:0000259" key="14">
    <source>
        <dbReference type="Pfam" id="PF00288"/>
    </source>
</evidence>
<dbReference type="SUPFAM" id="SSF55060">
    <property type="entry name" value="GHMP Kinase, C-terminal domain"/>
    <property type="match status" value="1"/>
</dbReference>
<dbReference type="InterPro" id="IPR006204">
    <property type="entry name" value="GHMP_kinase_N_dom"/>
</dbReference>
<evidence type="ECO:0000259" key="15">
    <source>
        <dbReference type="Pfam" id="PF08544"/>
    </source>
</evidence>
<dbReference type="InterPro" id="IPR020568">
    <property type="entry name" value="Ribosomal_Su5_D2-typ_SF"/>
</dbReference>
<dbReference type="PIRSF" id="PIRSF000676">
    <property type="entry name" value="Homoser_kin"/>
    <property type="match status" value="1"/>
</dbReference>
<evidence type="ECO:0000256" key="11">
    <source>
        <dbReference type="ARBA" id="ARBA00049375"/>
    </source>
</evidence>
<evidence type="ECO:0000256" key="3">
    <source>
        <dbReference type="ARBA" id="ARBA00012078"/>
    </source>
</evidence>
<feature type="domain" description="GHMP kinase N-terminal" evidence="14">
    <location>
        <begin position="66"/>
        <end position="151"/>
    </location>
</feature>
<dbReference type="GO" id="GO:0005524">
    <property type="term" value="F:ATP binding"/>
    <property type="evidence" value="ECO:0007669"/>
    <property type="project" value="UniProtKB-UniRule"/>
</dbReference>
<dbReference type="PANTHER" id="PTHR20861">
    <property type="entry name" value="HOMOSERINE/4-DIPHOSPHOCYTIDYL-2-C-METHYL-D-ERYTHRITOL KINASE"/>
    <property type="match status" value="1"/>
</dbReference>
<keyword evidence="10 13" id="KW-0067">ATP-binding</keyword>
<dbReference type="Pfam" id="PF08544">
    <property type="entry name" value="GHMP_kinases_C"/>
    <property type="match status" value="1"/>
</dbReference>
<dbReference type="Gene3D" id="3.30.230.10">
    <property type="match status" value="1"/>
</dbReference>
<evidence type="ECO:0000256" key="2">
    <source>
        <dbReference type="ARBA" id="ARBA00007370"/>
    </source>
</evidence>
<dbReference type="EMBL" id="LIAM01000002">
    <property type="protein sequence ID" value="KRO36658.1"/>
    <property type="molecule type" value="Genomic_DNA"/>
</dbReference>
<dbReference type="PANTHER" id="PTHR20861:SF1">
    <property type="entry name" value="HOMOSERINE KINASE"/>
    <property type="match status" value="1"/>
</dbReference>
<dbReference type="GO" id="GO:0009088">
    <property type="term" value="P:threonine biosynthetic process"/>
    <property type="evidence" value="ECO:0007669"/>
    <property type="project" value="UniProtKB-UniRule"/>
</dbReference>
<evidence type="ECO:0000256" key="4">
    <source>
        <dbReference type="ARBA" id="ARBA00017858"/>
    </source>
</evidence>
<dbReference type="InterPro" id="IPR006203">
    <property type="entry name" value="GHMP_knse_ATP-bd_CS"/>
</dbReference>
<evidence type="ECO:0000256" key="10">
    <source>
        <dbReference type="ARBA" id="ARBA00022840"/>
    </source>
</evidence>
<evidence type="ECO:0000256" key="12">
    <source>
        <dbReference type="ARBA" id="ARBA00049954"/>
    </source>
</evidence>
<dbReference type="PROSITE" id="PS00627">
    <property type="entry name" value="GHMP_KINASES_ATP"/>
    <property type="match status" value="1"/>
</dbReference>
<dbReference type="GO" id="GO:0004413">
    <property type="term" value="F:homoserine kinase activity"/>
    <property type="evidence" value="ECO:0007669"/>
    <property type="project" value="UniProtKB-UniRule"/>
</dbReference>
<comment type="caution">
    <text evidence="16">The sequence shown here is derived from an EMBL/GenBank/DDBJ whole genome shotgun (WGS) entry which is preliminary data.</text>
</comment>
<evidence type="ECO:0000256" key="1">
    <source>
        <dbReference type="ARBA" id="ARBA00005015"/>
    </source>
</evidence>
<evidence type="ECO:0000256" key="6">
    <source>
        <dbReference type="ARBA" id="ARBA00022679"/>
    </source>
</evidence>
<dbReference type="InterPro" id="IPR014721">
    <property type="entry name" value="Ribsml_uS5_D2-typ_fold_subgr"/>
</dbReference>
<sequence>MKPTFKAQPMQVQVPATSANLGPGFDCLGLALNMHDRYIAQVMDEPGVDIDVTGEGADAVPANDKNLVIKAMYKGFDFLGGRPRGISLRQLNVIPHGRGLGSSAAAIVGGLALARALILGGNERMSQEEMLNIANQMEGHPDNVAAAIYGGANVAWQESQRSNIVAQSLNIQVDPRIGVLAFVPSTEFSTSKARKMLPEVIPHQDAVRNSINTAILVQALQNRPDLLLSATEDYLHQSYRKDAMPHSFALMTRLRQAGVAAFISGAGPTVLVLHTGGDTEAAELERAAGEKFGMIPMGVSRTGVTIITG</sequence>
<keyword evidence="13" id="KW-0963">Cytoplasm</keyword>
<name>A0A0R2PIR6_9ACTN</name>
<protein>
    <recommendedName>
        <fullName evidence="4 13">Homoserine kinase</fullName>
        <shortName evidence="13">HK</shortName>
        <shortName evidence="13">HSK</shortName>
        <ecNumber evidence="3 13">2.7.1.39</ecNumber>
    </recommendedName>
</protein>
<keyword evidence="9 13" id="KW-0418">Kinase</keyword>
<feature type="binding site" evidence="13">
    <location>
        <begin position="95"/>
        <end position="105"/>
    </location>
    <ligand>
        <name>ATP</name>
        <dbReference type="ChEBI" id="CHEBI:30616"/>
    </ligand>
</feature>
<comment type="catalytic activity">
    <reaction evidence="11 13">
        <text>L-homoserine + ATP = O-phospho-L-homoserine + ADP + H(+)</text>
        <dbReference type="Rhea" id="RHEA:13985"/>
        <dbReference type="ChEBI" id="CHEBI:15378"/>
        <dbReference type="ChEBI" id="CHEBI:30616"/>
        <dbReference type="ChEBI" id="CHEBI:57476"/>
        <dbReference type="ChEBI" id="CHEBI:57590"/>
        <dbReference type="ChEBI" id="CHEBI:456216"/>
        <dbReference type="EC" id="2.7.1.39"/>
    </reaction>
</comment>
<evidence type="ECO:0000256" key="8">
    <source>
        <dbReference type="ARBA" id="ARBA00022741"/>
    </source>
</evidence>
<evidence type="ECO:0000256" key="5">
    <source>
        <dbReference type="ARBA" id="ARBA00022605"/>
    </source>
</evidence>
<comment type="similarity">
    <text evidence="2 13">Belongs to the GHMP kinase family. Homoserine kinase subfamily.</text>
</comment>
<evidence type="ECO:0000313" key="17">
    <source>
        <dbReference type="Proteomes" id="UP000053274"/>
    </source>
</evidence>
<organism evidence="16 17">
    <name type="scientific">Actinobacteria bacterium BACL15 MAG-120619-bin91</name>
    <dbReference type="NCBI Taxonomy" id="1655562"/>
    <lineage>
        <taxon>Bacteria</taxon>
        <taxon>Bacillati</taxon>
        <taxon>Actinomycetota</taxon>
        <taxon>Actinomycetes</taxon>
        <taxon>Actinomycetes incertae sedis</taxon>
        <taxon>ac1 cluster</taxon>
    </lineage>
</organism>
<comment type="pathway">
    <text evidence="1 13">Amino-acid biosynthesis; L-threonine biosynthesis; L-threonine from L-aspartate: step 4/5.</text>
</comment>
<dbReference type="InterPro" id="IPR036554">
    <property type="entry name" value="GHMP_kinase_C_sf"/>
</dbReference>
<dbReference type="Gene3D" id="3.30.70.890">
    <property type="entry name" value="GHMP kinase, C-terminal domain"/>
    <property type="match status" value="1"/>
</dbReference>
<dbReference type="GO" id="GO:0005737">
    <property type="term" value="C:cytoplasm"/>
    <property type="evidence" value="ECO:0007669"/>
    <property type="project" value="UniProtKB-SubCell"/>
</dbReference>
<dbReference type="InterPro" id="IPR013750">
    <property type="entry name" value="GHMP_kinase_C_dom"/>
</dbReference>
<reference evidence="16 17" key="1">
    <citation type="submission" date="2015-10" db="EMBL/GenBank/DDBJ databases">
        <title>Metagenome-Assembled Genomes uncover a global brackish microbiome.</title>
        <authorList>
            <person name="Hugerth L.W."/>
            <person name="Larsson J."/>
            <person name="Alneberg J."/>
            <person name="Lindh M.V."/>
            <person name="Legrand C."/>
            <person name="Pinhassi J."/>
            <person name="Andersson A.F."/>
        </authorList>
    </citation>
    <scope>NUCLEOTIDE SEQUENCE [LARGE SCALE GENOMIC DNA]</scope>
    <source>
        <strain evidence="16">BACL15 MAG-120619-bin91</strain>
    </source>
</reference>
<keyword evidence="6 13" id="KW-0808">Transferase</keyword>
<dbReference type="InterPro" id="IPR000870">
    <property type="entry name" value="Homoserine_kinase"/>
</dbReference>
<comment type="function">
    <text evidence="12 13">Catalyzes the ATP-dependent phosphorylation of L-homoserine to L-homoserine phosphate.</text>
</comment>
<accession>A0A0R2PIR6</accession>
<evidence type="ECO:0000313" key="16">
    <source>
        <dbReference type="EMBL" id="KRO36658.1"/>
    </source>
</evidence>
<dbReference type="EC" id="2.7.1.39" evidence="3 13"/>
<dbReference type="PRINTS" id="PR00958">
    <property type="entry name" value="HOMSERKINASE"/>
</dbReference>
<dbReference type="Pfam" id="PF00288">
    <property type="entry name" value="GHMP_kinases_N"/>
    <property type="match status" value="1"/>
</dbReference>
<evidence type="ECO:0000256" key="9">
    <source>
        <dbReference type="ARBA" id="ARBA00022777"/>
    </source>
</evidence>